<accession>A0ABS0X8D9</accession>
<name>A0ABS0X8D9_9ACTN</name>
<keyword evidence="1" id="KW-0732">Signal</keyword>
<proteinExistence type="predicted"/>
<feature type="chain" id="PRO_5046896724" description="DUF3011 domain-containing protein" evidence="1">
    <location>
        <begin position="28"/>
        <end position="96"/>
    </location>
</feature>
<feature type="signal peptide" evidence="1">
    <location>
        <begin position="1"/>
        <end position="27"/>
    </location>
</feature>
<gene>
    <name evidence="2" type="ORF">JGB26_20510</name>
</gene>
<evidence type="ECO:0008006" key="4">
    <source>
        <dbReference type="Google" id="ProtNLM"/>
    </source>
</evidence>
<evidence type="ECO:0000256" key="1">
    <source>
        <dbReference type="SAM" id="SignalP"/>
    </source>
</evidence>
<evidence type="ECO:0000313" key="2">
    <source>
        <dbReference type="EMBL" id="MBJ3809472.1"/>
    </source>
</evidence>
<dbReference type="EMBL" id="JAEKOZ010000012">
    <property type="protein sequence ID" value="MBJ3809472.1"/>
    <property type="molecule type" value="Genomic_DNA"/>
</dbReference>
<sequence>MSRRAVTTSIAAAFLVGGLATAAPASAAGSYSCGNWKMKVNTWSASCKVKSGQARAVTDCSNGKTIYGKWVGRGQWRFGGDCGKYFIVAHTTQGRG</sequence>
<evidence type="ECO:0000313" key="3">
    <source>
        <dbReference type="Proteomes" id="UP000634780"/>
    </source>
</evidence>
<comment type="caution">
    <text evidence="2">The sequence shown here is derived from an EMBL/GenBank/DDBJ whole genome shotgun (WGS) entry which is preliminary data.</text>
</comment>
<dbReference type="Proteomes" id="UP000634780">
    <property type="component" value="Unassembled WGS sequence"/>
</dbReference>
<keyword evidence="3" id="KW-1185">Reference proteome</keyword>
<dbReference type="PROSITE" id="PS51257">
    <property type="entry name" value="PROKAR_LIPOPROTEIN"/>
    <property type="match status" value="1"/>
</dbReference>
<protein>
    <recommendedName>
        <fullName evidence="4">DUF3011 domain-containing protein</fullName>
    </recommendedName>
</protein>
<organism evidence="2 3">
    <name type="scientific">Streptomyces flavofungini</name>
    <dbReference type="NCBI Taxonomy" id="68200"/>
    <lineage>
        <taxon>Bacteria</taxon>
        <taxon>Bacillati</taxon>
        <taxon>Actinomycetota</taxon>
        <taxon>Actinomycetes</taxon>
        <taxon>Kitasatosporales</taxon>
        <taxon>Streptomycetaceae</taxon>
        <taxon>Streptomyces</taxon>
    </lineage>
</organism>
<reference evidence="2 3" key="1">
    <citation type="submission" date="2020-12" db="EMBL/GenBank/DDBJ databases">
        <title>Streptomyces typhae sp. nov., a novel endophytic actinomycete isolated from the root of cattail pollen (Typha angustifolia L.).</title>
        <authorList>
            <person name="Peng C."/>
            <person name="Liu C."/>
        </authorList>
    </citation>
    <scope>NUCLEOTIDE SEQUENCE [LARGE SCALE GENOMIC DNA]</scope>
    <source>
        <strain evidence="2 3">JCM 4753</strain>
    </source>
</reference>